<dbReference type="RefSeq" id="WP_137268198.1">
    <property type="nucleotide sequence ID" value="NZ_SZUA01000003.1"/>
</dbReference>
<dbReference type="EMBL" id="SZUA01000003">
    <property type="protein sequence ID" value="TKR29795.1"/>
    <property type="molecule type" value="Genomic_DNA"/>
</dbReference>
<name>A0A4U5JL00_9GAMM</name>
<sequence>MHRQVGITQAPMNFRPLLCCLFFSLSAGACSPPNARHPISDAGLSPIESETSLLAERRAESAVIERAETKQPLKLCPSLDFSVFIENFLADERLQEAFTRFPYETVQYDPQDLDRAPRVLLLQKAEVNFPLILNRRLLAEKGVEIEISKKSSNRYEVFTHSQGSGAYSRAYLFQKYAACWFLISMTDGST</sequence>
<comment type="caution">
    <text evidence="2">The sequence shown here is derived from an EMBL/GenBank/DDBJ whole genome shotgun (WGS) entry which is preliminary data.</text>
</comment>
<evidence type="ECO:0000313" key="2">
    <source>
        <dbReference type="EMBL" id="TKR29795.1"/>
    </source>
</evidence>
<gene>
    <name evidence="2" type="ORF">FCE95_16915</name>
</gene>
<evidence type="ECO:0000256" key="1">
    <source>
        <dbReference type="SAM" id="SignalP"/>
    </source>
</evidence>
<dbReference type="PROSITE" id="PS51257">
    <property type="entry name" value="PROKAR_LIPOPROTEIN"/>
    <property type="match status" value="1"/>
</dbReference>
<evidence type="ECO:0000313" key="3">
    <source>
        <dbReference type="Proteomes" id="UP000308707"/>
    </source>
</evidence>
<dbReference type="AlphaFoldDB" id="A0A4U5JL00"/>
<feature type="chain" id="PRO_5020938157" description="DUF4440 domain-containing protein" evidence="1">
    <location>
        <begin position="30"/>
        <end position="190"/>
    </location>
</feature>
<keyword evidence="3" id="KW-1185">Reference proteome</keyword>
<dbReference type="Proteomes" id="UP000308707">
    <property type="component" value="Unassembled WGS sequence"/>
</dbReference>
<keyword evidence="1" id="KW-0732">Signal</keyword>
<protein>
    <recommendedName>
        <fullName evidence="4">DUF4440 domain-containing protein</fullName>
    </recommendedName>
</protein>
<feature type="signal peptide" evidence="1">
    <location>
        <begin position="1"/>
        <end position="29"/>
    </location>
</feature>
<accession>A0A4U5JL00</accession>
<evidence type="ECO:0008006" key="4">
    <source>
        <dbReference type="Google" id="ProtNLM"/>
    </source>
</evidence>
<proteinExistence type="predicted"/>
<organism evidence="2 3">
    <name type="scientific">Luteimonas gilva</name>
    <dbReference type="NCBI Taxonomy" id="2572684"/>
    <lineage>
        <taxon>Bacteria</taxon>
        <taxon>Pseudomonadati</taxon>
        <taxon>Pseudomonadota</taxon>
        <taxon>Gammaproteobacteria</taxon>
        <taxon>Lysobacterales</taxon>
        <taxon>Lysobacteraceae</taxon>
        <taxon>Luteimonas</taxon>
    </lineage>
</organism>
<reference evidence="2 3" key="1">
    <citation type="submission" date="2019-04" db="EMBL/GenBank/DDBJ databases">
        <title>Reference strain of H23.</title>
        <authorList>
            <person name="Luo X."/>
        </authorList>
    </citation>
    <scope>NUCLEOTIDE SEQUENCE [LARGE SCALE GENOMIC DNA]</scope>
    <source>
        <strain evidence="2 3">H23</strain>
    </source>
</reference>